<name>A0A9P9G4R3_FUSSL</name>
<dbReference type="InterPro" id="IPR023213">
    <property type="entry name" value="CAT-like_dom_sf"/>
</dbReference>
<organism evidence="1 2">
    <name type="scientific">Fusarium solani</name>
    <name type="common">Filamentous fungus</name>
    <dbReference type="NCBI Taxonomy" id="169388"/>
    <lineage>
        <taxon>Eukaryota</taxon>
        <taxon>Fungi</taxon>
        <taxon>Dikarya</taxon>
        <taxon>Ascomycota</taxon>
        <taxon>Pezizomycotina</taxon>
        <taxon>Sordariomycetes</taxon>
        <taxon>Hypocreomycetidae</taxon>
        <taxon>Hypocreales</taxon>
        <taxon>Nectriaceae</taxon>
        <taxon>Fusarium</taxon>
        <taxon>Fusarium solani species complex</taxon>
    </lineage>
</organism>
<reference evidence="1" key="1">
    <citation type="journal article" date="2021" name="Nat. Commun.">
        <title>Genetic determinants of endophytism in the Arabidopsis root mycobiome.</title>
        <authorList>
            <person name="Mesny F."/>
            <person name="Miyauchi S."/>
            <person name="Thiergart T."/>
            <person name="Pickel B."/>
            <person name="Atanasova L."/>
            <person name="Karlsson M."/>
            <person name="Huettel B."/>
            <person name="Barry K.W."/>
            <person name="Haridas S."/>
            <person name="Chen C."/>
            <person name="Bauer D."/>
            <person name="Andreopoulos W."/>
            <person name="Pangilinan J."/>
            <person name="LaButti K."/>
            <person name="Riley R."/>
            <person name="Lipzen A."/>
            <person name="Clum A."/>
            <person name="Drula E."/>
            <person name="Henrissat B."/>
            <person name="Kohler A."/>
            <person name="Grigoriev I.V."/>
            <person name="Martin F.M."/>
            <person name="Hacquard S."/>
        </authorList>
    </citation>
    <scope>NUCLEOTIDE SEQUENCE</scope>
    <source>
        <strain evidence="1">FSSC 5 MPI-SDFR-AT-0091</strain>
    </source>
</reference>
<dbReference type="InterPro" id="IPR010828">
    <property type="entry name" value="Atf2/Sli1-like"/>
</dbReference>
<evidence type="ECO:0000313" key="2">
    <source>
        <dbReference type="Proteomes" id="UP000736672"/>
    </source>
</evidence>
<dbReference type="AlphaFoldDB" id="A0A9P9G4R3"/>
<proteinExistence type="predicted"/>
<gene>
    <name evidence="1" type="ORF">B0J15DRAFT_574245</name>
</gene>
<dbReference type="GO" id="GO:0008080">
    <property type="term" value="F:N-acetyltransferase activity"/>
    <property type="evidence" value="ECO:0007669"/>
    <property type="project" value="TreeGrafter"/>
</dbReference>
<dbReference type="Proteomes" id="UP000736672">
    <property type="component" value="Unassembled WGS sequence"/>
</dbReference>
<protein>
    <submittedName>
        <fullName evidence="1">Alcohol acetyltransferase-domain-containing protein</fullName>
    </submittedName>
</protein>
<dbReference type="PANTHER" id="PTHR28037">
    <property type="entry name" value="ALCOHOL O-ACETYLTRANSFERASE 1-RELATED"/>
    <property type="match status" value="1"/>
</dbReference>
<dbReference type="Pfam" id="PF07247">
    <property type="entry name" value="AATase"/>
    <property type="match status" value="1"/>
</dbReference>
<dbReference type="PANTHER" id="PTHR28037:SF1">
    <property type="entry name" value="ALCOHOL O-ACETYLTRANSFERASE 1-RELATED"/>
    <property type="match status" value="1"/>
</dbReference>
<keyword evidence="2" id="KW-1185">Reference proteome</keyword>
<comment type="caution">
    <text evidence="1">The sequence shown here is derived from an EMBL/GenBank/DDBJ whole genome shotgun (WGS) entry which is preliminary data.</text>
</comment>
<sequence>MAGLDSTVELPVAKTRLRRLGCLELYQSALHNVRHYCGTTVTCRYLLPPSLASFDMQKEVVRRFENAVAQTILQFPMLQVGLVGESSRRPSWVSLPTIDLADHIQWHILADSTGYDEQYNANLLYQLDAKFEHLETRPGWRLLLMRTETDGFVDVMFIWNHANCDGMSGKIFHLSLLQSLNQPTNWGSFLPDSSAIPTALTAQDLPLPQEKLAKHPITLGFAFSQVWHTFGPSLLSSKSAKATWAPLQLGSYASQTTSFNIQNAALCRILAACRQHDTTLTGLLHGVILACLACYVPENKARAFTAATAIDQRRFMYPRKDNAADAQRSVQNCVSTIHHTFDYDLIADIRAKARANNWEAQPVRDLEKEIWSASRMTRGDIEERLNAGLKNNIVGLMKLVHDWQEYHGDQAKRDRELSWIVTNLGVIDGGSESGTDVHDGNERWSINQANFALSAHLAGPFVQVSALSVKGQDLSISLSWQDSNESNEICARLAQGMEAWLRFLGHSDM</sequence>
<dbReference type="InterPro" id="IPR052058">
    <property type="entry name" value="Alcohol_O-acetyltransferase"/>
</dbReference>
<dbReference type="Gene3D" id="3.30.559.30">
    <property type="entry name" value="Nonribosomal peptide synthetase, condensation domain"/>
    <property type="match status" value="1"/>
</dbReference>
<dbReference type="EMBL" id="JAGTJS010000030">
    <property type="protein sequence ID" value="KAH7232007.1"/>
    <property type="molecule type" value="Genomic_DNA"/>
</dbReference>
<evidence type="ECO:0000313" key="1">
    <source>
        <dbReference type="EMBL" id="KAH7232007.1"/>
    </source>
</evidence>
<dbReference type="OrthoDB" id="2150604at2759"/>
<dbReference type="Gene3D" id="3.30.559.10">
    <property type="entry name" value="Chloramphenicol acetyltransferase-like domain"/>
    <property type="match status" value="1"/>
</dbReference>
<dbReference type="SUPFAM" id="SSF52777">
    <property type="entry name" value="CoA-dependent acyltransferases"/>
    <property type="match status" value="2"/>
</dbReference>
<accession>A0A9P9G4R3</accession>